<keyword evidence="1" id="KW-0812">Transmembrane</keyword>
<keyword evidence="1" id="KW-0472">Membrane</keyword>
<protein>
    <submittedName>
        <fullName evidence="2">Uncharacterized protein</fullName>
    </submittedName>
</protein>
<dbReference type="AlphaFoldDB" id="A0A816ZU72"/>
<reference evidence="2" key="1">
    <citation type="submission" date="2021-02" db="EMBL/GenBank/DDBJ databases">
        <authorList>
            <person name="Nowell W R."/>
        </authorList>
    </citation>
    <scope>NUCLEOTIDE SEQUENCE</scope>
</reference>
<name>A0A816ZU72_9BILA</name>
<proteinExistence type="predicted"/>
<dbReference type="Proteomes" id="UP000663887">
    <property type="component" value="Unassembled WGS sequence"/>
</dbReference>
<evidence type="ECO:0000313" key="3">
    <source>
        <dbReference type="Proteomes" id="UP000663887"/>
    </source>
</evidence>
<dbReference type="EMBL" id="CAJNRG010017427">
    <property type="protein sequence ID" value="CAF2224453.1"/>
    <property type="molecule type" value="Genomic_DNA"/>
</dbReference>
<feature type="transmembrane region" description="Helical" evidence="1">
    <location>
        <begin position="96"/>
        <end position="117"/>
    </location>
</feature>
<accession>A0A816ZU72</accession>
<sequence length="144" mass="16123">MALITTMNTKSLACDRFSLPGTLVASGEPIHLIYNKSVNPLNKDLPDLQAALANESHWEKLPYFSSVFQAVIDYMKNTPKTPIRDDYQNWGEHTTLYGTLIMIGIIIAVGIVLLYYIRTKKSVGTNINITMPSMRTLSTLQDQS</sequence>
<evidence type="ECO:0000256" key="1">
    <source>
        <dbReference type="SAM" id="Phobius"/>
    </source>
</evidence>
<gene>
    <name evidence="2" type="ORF">XDN619_LOCUS33973</name>
</gene>
<evidence type="ECO:0000313" key="2">
    <source>
        <dbReference type="EMBL" id="CAF2224453.1"/>
    </source>
</evidence>
<organism evidence="2 3">
    <name type="scientific">Rotaria magnacalcarata</name>
    <dbReference type="NCBI Taxonomy" id="392030"/>
    <lineage>
        <taxon>Eukaryota</taxon>
        <taxon>Metazoa</taxon>
        <taxon>Spiralia</taxon>
        <taxon>Gnathifera</taxon>
        <taxon>Rotifera</taxon>
        <taxon>Eurotatoria</taxon>
        <taxon>Bdelloidea</taxon>
        <taxon>Philodinida</taxon>
        <taxon>Philodinidae</taxon>
        <taxon>Rotaria</taxon>
    </lineage>
</organism>
<keyword evidence="1" id="KW-1133">Transmembrane helix</keyword>
<comment type="caution">
    <text evidence="2">The sequence shown here is derived from an EMBL/GenBank/DDBJ whole genome shotgun (WGS) entry which is preliminary data.</text>
</comment>